<dbReference type="Proteomes" id="UP000018721">
    <property type="component" value="Unassembled WGS sequence"/>
</dbReference>
<evidence type="ECO:0000313" key="1">
    <source>
        <dbReference type="EMBL" id="ETI44954.1"/>
    </source>
</evidence>
<organism evidence="1 2">
    <name type="scientific">Phytophthora nicotianae P1569</name>
    <dbReference type="NCBI Taxonomy" id="1317065"/>
    <lineage>
        <taxon>Eukaryota</taxon>
        <taxon>Sar</taxon>
        <taxon>Stramenopiles</taxon>
        <taxon>Oomycota</taxon>
        <taxon>Peronosporomycetes</taxon>
        <taxon>Peronosporales</taxon>
        <taxon>Peronosporaceae</taxon>
        <taxon>Phytophthora</taxon>
    </lineage>
</organism>
<protein>
    <submittedName>
        <fullName evidence="1">Uncharacterized protein</fullName>
    </submittedName>
</protein>
<name>V9F0D0_PHYNI</name>
<accession>V9F0D0</accession>
<comment type="caution">
    <text evidence="1">The sequence shown here is derived from an EMBL/GenBank/DDBJ whole genome shotgun (WGS) entry which is preliminary data.</text>
</comment>
<dbReference type="HOGENOM" id="CLU_2089579_0_0_1"/>
<reference evidence="1 2" key="1">
    <citation type="submission" date="2013-11" db="EMBL/GenBank/DDBJ databases">
        <title>The Genome Sequence of Phytophthora parasitica P1569.</title>
        <authorList>
            <consortium name="The Broad Institute Genomics Platform"/>
            <person name="Russ C."/>
            <person name="Tyler B."/>
            <person name="Panabieres F."/>
            <person name="Shan W."/>
            <person name="Tripathy S."/>
            <person name="Grunwald N."/>
            <person name="Machado M."/>
            <person name="Johnson C.S."/>
            <person name="Arredondo F."/>
            <person name="Hong C."/>
            <person name="Coffey M."/>
            <person name="Young S.K."/>
            <person name="Zeng Q."/>
            <person name="Gargeya S."/>
            <person name="Fitzgerald M."/>
            <person name="Abouelleil A."/>
            <person name="Alvarado L."/>
            <person name="Chapman S.B."/>
            <person name="Gainer-Dewar J."/>
            <person name="Goldberg J."/>
            <person name="Griggs A."/>
            <person name="Gujja S."/>
            <person name="Hansen M."/>
            <person name="Howarth C."/>
            <person name="Imamovic A."/>
            <person name="Ireland A."/>
            <person name="Larimer J."/>
            <person name="McCowan C."/>
            <person name="Murphy C."/>
            <person name="Pearson M."/>
            <person name="Poon T.W."/>
            <person name="Priest M."/>
            <person name="Roberts A."/>
            <person name="Saif S."/>
            <person name="Shea T."/>
            <person name="Sykes S."/>
            <person name="Wortman J."/>
            <person name="Nusbaum C."/>
            <person name="Birren B."/>
        </authorList>
    </citation>
    <scope>NUCLEOTIDE SEQUENCE [LARGE SCALE GENOMIC DNA]</scope>
    <source>
        <strain evidence="1 2">P1569</strain>
    </source>
</reference>
<evidence type="ECO:0000313" key="2">
    <source>
        <dbReference type="Proteomes" id="UP000018721"/>
    </source>
</evidence>
<dbReference type="EMBL" id="ANIZ01001749">
    <property type="protein sequence ID" value="ETI44954.1"/>
    <property type="molecule type" value="Genomic_DNA"/>
</dbReference>
<dbReference type="AlphaFoldDB" id="V9F0D0"/>
<proteinExistence type="predicted"/>
<sequence length="117" mass="12872">MRISIVAVNPDNTAGPWWIVHTRDRSSAHNHPPSSVHVAHRPQAARKTTTTSVLTGDLVEVQTMASVSTSRIYAIILIQDEASMLIPKNIANAKAAIRSKLLTNRTSYEALFKILDD</sequence>
<gene>
    <name evidence="1" type="ORF">F443_10398</name>
</gene>
<keyword evidence="2" id="KW-1185">Reference proteome</keyword>